<dbReference type="PANTHER" id="PTHR14969:SF13">
    <property type="entry name" value="AT30094P"/>
    <property type="match status" value="1"/>
</dbReference>
<dbReference type="PANTHER" id="PTHR14969">
    <property type="entry name" value="SPHINGOSINE-1-PHOSPHATE PHOSPHOHYDROLASE"/>
    <property type="match status" value="1"/>
</dbReference>
<organism evidence="3 4">
    <name type="scientific">Taibaiella lutea</name>
    <dbReference type="NCBI Taxonomy" id="2608001"/>
    <lineage>
        <taxon>Bacteria</taxon>
        <taxon>Pseudomonadati</taxon>
        <taxon>Bacteroidota</taxon>
        <taxon>Chitinophagia</taxon>
        <taxon>Chitinophagales</taxon>
        <taxon>Chitinophagaceae</taxon>
        <taxon>Taibaiella</taxon>
    </lineage>
</organism>
<proteinExistence type="predicted"/>
<dbReference type="Pfam" id="PF01569">
    <property type="entry name" value="PAP2"/>
    <property type="match status" value="1"/>
</dbReference>
<gene>
    <name evidence="3" type="ORF">F0919_06985</name>
</gene>
<feature type="transmembrane region" description="Helical" evidence="1">
    <location>
        <begin position="177"/>
        <end position="195"/>
    </location>
</feature>
<dbReference type="SUPFAM" id="SSF48317">
    <property type="entry name" value="Acid phosphatase/Vanadium-dependent haloperoxidase"/>
    <property type="match status" value="1"/>
</dbReference>
<dbReference type="EMBL" id="VWSH01000001">
    <property type="protein sequence ID" value="KAA5537413.1"/>
    <property type="molecule type" value="Genomic_DNA"/>
</dbReference>
<dbReference type="InterPro" id="IPR000326">
    <property type="entry name" value="PAP2/HPO"/>
</dbReference>
<evidence type="ECO:0000313" key="3">
    <source>
        <dbReference type="EMBL" id="KAA5537413.1"/>
    </source>
</evidence>
<name>A0A5M6CR21_9BACT</name>
<dbReference type="SMART" id="SM00014">
    <property type="entry name" value="acidPPc"/>
    <property type="match status" value="1"/>
</dbReference>
<evidence type="ECO:0000259" key="2">
    <source>
        <dbReference type="SMART" id="SM00014"/>
    </source>
</evidence>
<evidence type="ECO:0000313" key="4">
    <source>
        <dbReference type="Proteomes" id="UP000323632"/>
    </source>
</evidence>
<dbReference type="AlphaFoldDB" id="A0A5M6CR21"/>
<accession>A0A5M6CR21</accession>
<feature type="transmembrane region" description="Helical" evidence="1">
    <location>
        <begin position="151"/>
        <end position="171"/>
    </location>
</feature>
<keyword evidence="1" id="KW-1133">Transmembrane helix</keyword>
<protein>
    <submittedName>
        <fullName evidence="3">Phosphatase PAP2 family protein</fullName>
    </submittedName>
</protein>
<reference evidence="3 4" key="1">
    <citation type="submission" date="2019-09" db="EMBL/GenBank/DDBJ databases">
        <title>Genome sequence and assembly of Taibaiella sp.</title>
        <authorList>
            <person name="Chhetri G."/>
        </authorList>
    </citation>
    <scope>NUCLEOTIDE SEQUENCE [LARGE SCALE GENOMIC DNA]</scope>
    <source>
        <strain evidence="3 4">KVB11</strain>
    </source>
</reference>
<sequence length="212" mass="24605">MSPCLTSTFLFADNMLSHLKDWDMRCFIKINVDWTGTFGDFLMPLMRDQRVWYPLYALLLTYVIVKFKWKAVPFILFGVVTVALSDIISSHFLKDFIGRIRPCHEEQLVGIMKLRVGYCPNSGSFTSSHAVNHFSLATFFYLALRPYFKRWALLFFLWAGLIAYAQVYVGVHYPGDVLGGAVLGMLIGILTAYFFRRYFNFQKNPFKKEARI</sequence>
<keyword evidence="1" id="KW-0472">Membrane</keyword>
<feature type="domain" description="Phosphatidic acid phosphatase type 2/haloperoxidase" evidence="2">
    <location>
        <begin position="72"/>
        <end position="192"/>
    </location>
</feature>
<keyword evidence="1" id="KW-0812">Transmembrane</keyword>
<evidence type="ECO:0000256" key="1">
    <source>
        <dbReference type="SAM" id="Phobius"/>
    </source>
</evidence>
<comment type="caution">
    <text evidence="3">The sequence shown here is derived from an EMBL/GenBank/DDBJ whole genome shotgun (WGS) entry which is preliminary data.</text>
</comment>
<dbReference type="InterPro" id="IPR036938">
    <property type="entry name" value="PAP2/HPO_sf"/>
</dbReference>
<feature type="transmembrane region" description="Helical" evidence="1">
    <location>
        <begin position="75"/>
        <end position="93"/>
    </location>
</feature>
<keyword evidence="4" id="KW-1185">Reference proteome</keyword>
<dbReference type="Gene3D" id="1.20.144.10">
    <property type="entry name" value="Phosphatidic acid phosphatase type 2/haloperoxidase"/>
    <property type="match status" value="1"/>
</dbReference>
<dbReference type="Proteomes" id="UP000323632">
    <property type="component" value="Unassembled WGS sequence"/>
</dbReference>